<evidence type="ECO:0000256" key="1">
    <source>
        <dbReference type="ARBA" id="ARBA00001602"/>
    </source>
</evidence>
<protein>
    <recommendedName>
        <fullName evidence="2 7">Glutamate racemase</fullName>
        <ecNumber evidence="2 7">5.1.1.3</ecNumber>
    </recommendedName>
</protein>
<dbReference type="RefSeq" id="WP_207325185.1">
    <property type="nucleotide sequence ID" value="NZ_CP071504.1"/>
</dbReference>
<dbReference type="AlphaFoldDB" id="A0A974XKS6"/>
<sequence>MGNSILVFDSGIGGLSVLQEIRARLPEHEYCYLFDNARLPYGELSEQELISGCVCLIEDMVARCNAAVVVIACNTASTLVLPALRSRLSIPVVGVVPAIKPAAAMSHSGHIGLLATPGTVRRAYTHELIASHAKDSQVHLFGSSELVMMAEAKMAGQPVDLSTLSKILAPVKETEIDVLVLGCTHFPLLAEELSQVLGETIRLLDSGEAIARRVVHLLGEAAMIAGPGKLTAWHTTDAISEGLSTSLRALGFNAILPYRIEGR</sequence>
<evidence type="ECO:0000256" key="6">
    <source>
        <dbReference type="ARBA" id="ARBA00023316"/>
    </source>
</evidence>
<feature type="binding site" evidence="7">
    <location>
        <begin position="41"/>
        <end position="42"/>
    </location>
    <ligand>
        <name>substrate</name>
    </ligand>
</feature>
<dbReference type="GO" id="GO:0009252">
    <property type="term" value="P:peptidoglycan biosynthetic process"/>
    <property type="evidence" value="ECO:0007669"/>
    <property type="project" value="UniProtKB-UniRule"/>
</dbReference>
<dbReference type="InterPro" id="IPR018187">
    <property type="entry name" value="Asp/Glu_racemase_AS_1"/>
</dbReference>
<keyword evidence="6 7" id="KW-0961">Cell wall biogenesis/degradation</keyword>
<dbReference type="InterPro" id="IPR033134">
    <property type="entry name" value="Asp/Glu_racemase_AS_2"/>
</dbReference>
<dbReference type="EC" id="5.1.1.3" evidence="2 7"/>
<keyword evidence="9" id="KW-1185">Reference proteome</keyword>
<comment type="catalytic activity">
    <reaction evidence="1 7">
        <text>L-glutamate = D-glutamate</text>
        <dbReference type="Rhea" id="RHEA:12813"/>
        <dbReference type="ChEBI" id="CHEBI:29985"/>
        <dbReference type="ChEBI" id="CHEBI:29986"/>
        <dbReference type="EC" id="5.1.1.3"/>
    </reaction>
</comment>
<feature type="active site" description="Proton donor/acceptor" evidence="7">
    <location>
        <position position="183"/>
    </location>
</feature>
<dbReference type="EMBL" id="CP071504">
    <property type="protein sequence ID" value="QSX30260.1"/>
    <property type="molecule type" value="Genomic_DNA"/>
</dbReference>
<comment type="function">
    <text evidence="7">Provides the (R)-glutamate required for cell wall biosynthesis.</text>
</comment>
<evidence type="ECO:0000256" key="2">
    <source>
        <dbReference type="ARBA" id="ARBA00013090"/>
    </source>
</evidence>
<reference evidence="8 9" key="1">
    <citation type="submission" date="2021-03" db="EMBL/GenBank/DDBJ databases">
        <title>Novel species identification of genus Shewanella.</title>
        <authorList>
            <person name="Liu G."/>
            <person name="Zhang Q."/>
        </authorList>
    </citation>
    <scope>NUCLEOTIDE SEQUENCE [LARGE SCALE GENOMIC DNA]</scope>
    <source>
        <strain evidence="8 9">FJAT-53726</strain>
    </source>
</reference>
<dbReference type="PROSITE" id="PS00924">
    <property type="entry name" value="ASP_GLU_RACEMASE_2"/>
    <property type="match status" value="1"/>
</dbReference>
<dbReference type="GO" id="GO:0008881">
    <property type="term" value="F:glutamate racemase activity"/>
    <property type="evidence" value="ECO:0007669"/>
    <property type="project" value="UniProtKB-UniRule"/>
</dbReference>
<dbReference type="InterPro" id="IPR015942">
    <property type="entry name" value="Asp/Glu/hydantoin_racemase"/>
</dbReference>
<keyword evidence="5 7" id="KW-0413">Isomerase</keyword>
<evidence type="ECO:0000256" key="3">
    <source>
        <dbReference type="ARBA" id="ARBA00022960"/>
    </source>
</evidence>
<dbReference type="Proteomes" id="UP000663281">
    <property type="component" value="Chromosome"/>
</dbReference>
<dbReference type="Pfam" id="PF01177">
    <property type="entry name" value="Asp_Glu_race"/>
    <property type="match status" value="1"/>
</dbReference>
<dbReference type="PROSITE" id="PS00923">
    <property type="entry name" value="ASP_GLU_RACEMASE_1"/>
    <property type="match status" value="1"/>
</dbReference>
<name>A0A974XKS6_9GAMM</name>
<feature type="binding site" evidence="7">
    <location>
        <begin position="184"/>
        <end position="185"/>
    </location>
    <ligand>
        <name>substrate</name>
    </ligand>
</feature>
<keyword evidence="3 7" id="KW-0133">Cell shape</keyword>
<keyword evidence="4 7" id="KW-0573">Peptidoglycan synthesis</keyword>
<feature type="binding site" evidence="7">
    <location>
        <begin position="9"/>
        <end position="10"/>
    </location>
    <ligand>
        <name>substrate</name>
    </ligand>
</feature>
<comment type="similarity">
    <text evidence="7">Belongs to the aspartate/glutamate racemases family.</text>
</comment>
<dbReference type="FunFam" id="3.40.50.1860:FF:000001">
    <property type="entry name" value="Glutamate racemase"/>
    <property type="match status" value="1"/>
</dbReference>
<dbReference type="HAMAP" id="MF_00258">
    <property type="entry name" value="Glu_racemase"/>
    <property type="match status" value="1"/>
</dbReference>
<dbReference type="PANTHER" id="PTHR21198">
    <property type="entry name" value="GLUTAMATE RACEMASE"/>
    <property type="match status" value="1"/>
</dbReference>
<comment type="pathway">
    <text evidence="7">Cell wall biogenesis; peptidoglycan biosynthesis.</text>
</comment>
<proteinExistence type="inferred from homology"/>
<dbReference type="PANTHER" id="PTHR21198:SF2">
    <property type="entry name" value="GLUTAMATE RACEMASE"/>
    <property type="match status" value="1"/>
</dbReference>
<evidence type="ECO:0000256" key="7">
    <source>
        <dbReference type="HAMAP-Rule" id="MF_00258"/>
    </source>
</evidence>
<accession>A0A974XKS6</accession>
<evidence type="ECO:0000313" key="9">
    <source>
        <dbReference type="Proteomes" id="UP000663281"/>
    </source>
</evidence>
<dbReference type="GO" id="GO:0071555">
    <property type="term" value="P:cell wall organization"/>
    <property type="evidence" value="ECO:0007669"/>
    <property type="project" value="UniProtKB-KW"/>
</dbReference>
<dbReference type="InterPro" id="IPR001920">
    <property type="entry name" value="Asp/Glu_race"/>
</dbReference>
<feature type="binding site" evidence="7">
    <location>
        <begin position="74"/>
        <end position="75"/>
    </location>
    <ligand>
        <name>substrate</name>
    </ligand>
</feature>
<dbReference type="SUPFAM" id="SSF53681">
    <property type="entry name" value="Aspartate/glutamate racemase"/>
    <property type="match status" value="2"/>
</dbReference>
<gene>
    <name evidence="7" type="primary">murI</name>
    <name evidence="8" type="ORF">JYB88_00865</name>
</gene>
<evidence type="ECO:0000313" key="8">
    <source>
        <dbReference type="EMBL" id="QSX30260.1"/>
    </source>
</evidence>
<dbReference type="KEGG" id="scyp:JYB88_00865"/>
<organism evidence="8 9">
    <name type="scientific">Shewanella cyperi</name>
    <dbReference type="NCBI Taxonomy" id="2814292"/>
    <lineage>
        <taxon>Bacteria</taxon>
        <taxon>Pseudomonadati</taxon>
        <taxon>Pseudomonadota</taxon>
        <taxon>Gammaproteobacteria</taxon>
        <taxon>Alteromonadales</taxon>
        <taxon>Shewanellaceae</taxon>
        <taxon>Shewanella</taxon>
    </lineage>
</organism>
<evidence type="ECO:0000256" key="4">
    <source>
        <dbReference type="ARBA" id="ARBA00022984"/>
    </source>
</evidence>
<feature type="active site" description="Proton donor/acceptor" evidence="7">
    <location>
        <position position="73"/>
    </location>
</feature>
<dbReference type="InterPro" id="IPR004391">
    <property type="entry name" value="Glu_race"/>
</dbReference>
<dbReference type="Gene3D" id="3.40.50.1860">
    <property type="match status" value="2"/>
</dbReference>
<dbReference type="GO" id="GO:0008360">
    <property type="term" value="P:regulation of cell shape"/>
    <property type="evidence" value="ECO:0007669"/>
    <property type="project" value="UniProtKB-KW"/>
</dbReference>
<evidence type="ECO:0000256" key="5">
    <source>
        <dbReference type="ARBA" id="ARBA00023235"/>
    </source>
</evidence>
<dbReference type="NCBIfam" id="TIGR00067">
    <property type="entry name" value="glut_race"/>
    <property type="match status" value="1"/>
</dbReference>